<dbReference type="Proteomes" id="UP001153555">
    <property type="component" value="Unassembled WGS sequence"/>
</dbReference>
<name>A0A9N7R2D4_STRHE</name>
<sequence>RPFSRRHLISSNVSCLTFRGGVRKLFRGRGLGWTLLTFNGALSLIVRSSKCWCRCSKLRTLSRPILGVAVKCSSLLRADSMASRMVRGWSSLTSAASSNLSPPMK</sequence>
<organism evidence="1 2">
    <name type="scientific">Striga hermonthica</name>
    <name type="common">Purple witchweed</name>
    <name type="synonym">Buchnera hermonthica</name>
    <dbReference type="NCBI Taxonomy" id="68872"/>
    <lineage>
        <taxon>Eukaryota</taxon>
        <taxon>Viridiplantae</taxon>
        <taxon>Streptophyta</taxon>
        <taxon>Embryophyta</taxon>
        <taxon>Tracheophyta</taxon>
        <taxon>Spermatophyta</taxon>
        <taxon>Magnoliopsida</taxon>
        <taxon>eudicotyledons</taxon>
        <taxon>Gunneridae</taxon>
        <taxon>Pentapetalae</taxon>
        <taxon>asterids</taxon>
        <taxon>lamiids</taxon>
        <taxon>Lamiales</taxon>
        <taxon>Orobanchaceae</taxon>
        <taxon>Buchnereae</taxon>
        <taxon>Striga</taxon>
    </lineage>
</organism>
<gene>
    <name evidence="1" type="ORF">SHERM_09863</name>
</gene>
<protein>
    <submittedName>
        <fullName evidence="1">Uncharacterized protein</fullName>
    </submittedName>
</protein>
<accession>A0A9N7R2D4</accession>
<evidence type="ECO:0000313" key="1">
    <source>
        <dbReference type="EMBL" id="CAA0806987.1"/>
    </source>
</evidence>
<dbReference type="EMBL" id="CACSLK010000984">
    <property type="protein sequence ID" value="CAA0806987.1"/>
    <property type="molecule type" value="Genomic_DNA"/>
</dbReference>
<proteinExistence type="predicted"/>
<keyword evidence="2" id="KW-1185">Reference proteome</keyword>
<feature type="non-terminal residue" evidence="1">
    <location>
        <position position="1"/>
    </location>
</feature>
<comment type="caution">
    <text evidence="1">The sequence shown here is derived from an EMBL/GenBank/DDBJ whole genome shotgun (WGS) entry which is preliminary data.</text>
</comment>
<evidence type="ECO:0000313" key="2">
    <source>
        <dbReference type="Proteomes" id="UP001153555"/>
    </source>
</evidence>
<feature type="non-terminal residue" evidence="1">
    <location>
        <position position="105"/>
    </location>
</feature>
<reference evidence="1" key="1">
    <citation type="submission" date="2019-12" db="EMBL/GenBank/DDBJ databases">
        <authorList>
            <person name="Scholes J."/>
        </authorList>
    </citation>
    <scope>NUCLEOTIDE SEQUENCE</scope>
</reference>
<dbReference type="AlphaFoldDB" id="A0A9N7R2D4"/>